<dbReference type="Pfam" id="PF19917">
    <property type="entry name" value="bpX1"/>
    <property type="match status" value="1"/>
</dbReference>
<name>H1YH71_9SPHI</name>
<evidence type="ECO:0000259" key="1">
    <source>
        <dbReference type="Pfam" id="PF19915"/>
    </source>
</evidence>
<dbReference type="AlphaFoldDB" id="H1YH71"/>
<accession>H1YH71</accession>
<dbReference type="HOGENOM" id="CLU_354407_0_0_10"/>
<dbReference type="Proteomes" id="UP000002774">
    <property type="component" value="Chromosome"/>
</dbReference>
<dbReference type="eggNOG" id="COG2425">
    <property type="taxonomic scope" value="Bacteria"/>
</dbReference>
<dbReference type="EMBL" id="CM001403">
    <property type="protein sequence ID" value="EHQ24573.1"/>
    <property type="molecule type" value="Genomic_DNA"/>
</dbReference>
<gene>
    <name evidence="3" type="ORF">Mucpa_0377</name>
</gene>
<dbReference type="STRING" id="714943.Mucpa_0377"/>
<dbReference type="RefSeq" id="WP_008504119.1">
    <property type="nucleotide sequence ID" value="NZ_CM001403.1"/>
</dbReference>
<feature type="domain" description="MoxR-vWA-beta-propeller ternary system" evidence="2">
    <location>
        <begin position="702"/>
        <end position="783"/>
    </location>
</feature>
<protein>
    <submittedName>
        <fullName evidence="3">Uncharacterized protein</fullName>
    </submittedName>
</protein>
<reference evidence="3" key="1">
    <citation type="submission" date="2011-09" db="EMBL/GenBank/DDBJ databases">
        <title>The permanent draft genome of Mucilaginibacter paludis DSM 18603.</title>
        <authorList>
            <consortium name="US DOE Joint Genome Institute (JGI-PGF)"/>
            <person name="Lucas S."/>
            <person name="Han J."/>
            <person name="Lapidus A."/>
            <person name="Bruce D."/>
            <person name="Goodwin L."/>
            <person name="Pitluck S."/>
            <person name="Peters L."/>
            <person name="Kyrpides N."/>
            <person name="Mavromatis K."/>
            <person name="Ivanova N."/>
            <person name="Mikhailova N."/>
            <person name="Held B."/>
            <person name="Detter J.C."/>
            <person name="Tapia R."/>
            <person name="Han C."/>
            <person name="Land M."/>
            <person name="Hauser L."/>
            <person name="Markowitz V."/>
            <person name="Cheng J.-F."/>
            <person name="Hugenholtz P."/>
            <person name="Woyke T."/>
            <person name="Wu D."/>
            <person name="Tindall B."/>
            <person name="Brambilla E."/>
            <person name="Klenk H.-P."/>
            <person name="Eisen J.A."/>
        </authorList>
    </citation>
    <scope>NUCLEOTIDE SEQUENCE [LARGE SCALE GENOMIC DNA]</scope>
    <source>
        <strain evidence="3">DSM 18603</strain>
    </source>
</reference>
<dbReference type="InterPro" id="IPR045553">
    <property type="entry name" value="bpX1"/>
</dbReference>
<proteinExistence type="predicted"/>
<sequence length="784" mass="87880">MKNQTLQYFQPPEHYFWRWAENGNVLEFKNGSTIAYREDFVFILKALSLPADIHAGTILLLLCACKEDFDNLFQLQGTLHQLSLNTGFEAPEYKLAAGLTHKAFAFLKLVNNLPMVYRSGTKRIALCQAVLEHGSQTDWNHTHAMLQLFNSGELDHLIFNEYRKFDFADLWSDLNPLVMALEQFPDVEALELKLRTGINALPAPAKIALPAPEPEQDDLMGQLTADANTAGIAWLARKVMAALNIPMHLSGSSDQSVGGVSDISNRGHFDKLLLSELAQDDLLLTARLAHNEALFLQREQLPANQQQQWNVLLDTTLKMWGLPRVFGLATALAFSQSKKQGHMQAWALGGKQTSAMDLATKGGIIHTLEQLDAALHCGRQLHQLLSTQKDKNQKYILITGEGYREDAAFMTAFLQVRDRLDYLAEVSRTGHIALYHLTGKRHKLVNQALINLNEVLFTSYKSISKKNKGTGLPAMLAADHFPLLFPASKIKLKHGNTFKLSNNRVVMITRDNRVLYWTDKGKGAIELVDVISNGSYYCGENGTYLFILVSQFKCIEIYQVDTNNCNTMIHQTEDVYATEVRYVDNLFYIKTRTDVITIDPMTGRRLPGSLDADVFKQPPVMLEFEILNHIKKIINNGYCVINSAKSIYLHTGGRLFIDSHGLEVKSGNYLFLTENKLAAIEWTKPVGQENMVVEHLPNLKFTKFTWPNGSQMVLDSRGLLHLKSADSSLTELSLLLVLDKPTACWAADGTVCGSPYFLGPGATTVLPPGQFYQQYIQPFIDALK</sequence>
<keyword evidence="4" id="KW-1185">Reference proteome</keyword>
<organism evidence="3 4">
    <name type="scientific">Mucilaginibacter paludis DSM 18603</name>
    <dbReference type="NCBI Taxonomy" id="714943"/>
    <lineage>
        <taxon>Bacteria</taxon>
        <taxon>Pseudomonadati</taxon>
        <taxon>Bacteroidota</taxon>
        <taxon>Sphingobacteriia</taxon>
        <taxon>Sphingobacteriales</taxon>
        <taxon>Sphingobacteriaceae</taxon>
        <taxon>Mucilaginibacter</taxon>
    </lineage>
</organism>
<feature type="domain" description="MoxR-vWA-beta-propeller ternary system" evidence="1">
    <location>
        <begin position="31"/>
        <end position="193"/>
    </location>
</feature>
<dbReference type="Pfam" id="PF19915">
    <property type="entry name" value="bpX0"/>
    <property type="match status" value="1"/>
</dbReference>
<evidence type="ECO:0000259" key="2">
    <source>
        <dbReference type="Pfam" id="PF19917"/>
    </source>
</evidence>
<dbReference type="OrthoDB" id="780958at2"/>
<evidence type="ECO:0000313" key="3">
    <source>
        <dbReference type="EMBL" id="EHQ24573.1"/>
    </source>
</evidence>
<dbReference type="InterPro" id="IPR045554">
    <property type="entry name" value="bpX0"/>
</dbReference>
<evidence type="ECO:0000313" key="4">
    <source>
        <dbReference type="Proteomes" id="UP000002774"/>
    </source>
</evidence>